<accession>A0A5N5GXH4</accession>
<dbReference type="Proteomes" id="UP000327157">
    <property type="component" value="Chromosome 15"/>
</dbReference>
<name>A0A5N5GXH4_9ROSA</name>
<reference evidence="1 2" key="1">
    <citation type="submission" date="2019-09" db="EMBL/GenBank/DDBJ databases">
        <authorList>
            <person name="Ou C."/>
        </authorList>
    </citation>
    <scope>NUCLEOTIDE SEQUENCE [LARGE SCALE GENOMIC DNA]</scope>
    <source>
        <strain evidence="1">S2</strain>
        <tissue evidence="1">Leaf</tissue>
    </source>
</reference>
<gene>
    <name evidence="1" type="ORF">D8674_014490</name>
</gene>
<evidence type="ECO:0000313" key="1">
    <source>
        <dbReference type="EMBL" id="KAB2618621.1"/>
    </source>
</evidence>
<comment type="caution">
    <text evidence="1">The sequence shown here is derived from an EMBL/GenBank/DDBJ whole genome shotgun (WGS) entry which is preliminary data.</text>
</comment>
<reference evidence="1 2" key="3">
    <citation type="submission" date="2019-11" db="EMBL/GenBank/DDBJ databases">
        <title>A de novo genome assembly of a pear dwarfing rootstock.</title>
        <authorList>
            <person name="Wang F."/>
            <person name="Wang J."/>
            <person name="Li S."/>
            <person name="Zhang Y."/>
            <person name="Fang M."/>
            <person name="Ma L."/>
            <person name="Zhao Y."/>
            <person name="Jiang S."/>
        </authorList>
    </citation>
    <scope>NUCLEOTIDE SEQUENCE [LARGE SCALE GENOMIC DNA]</scope>
    <source>
        <strain evidence="1">S2</strain>
        <tissue evidence="1">Leaf</tissue>
    </source>
</reference>
<keyword evidence="2" id="KW-1185">Reference proteome</keyword>
<protein>
    <submittedName>
        <fullName evidence="1">Uncharacterized protein</fullName>
    </submittedName>
</protein>
<sequence>MYFQSDLFVSYLTNPETTKHRPTAYRQGPTRLFLQLGGQSQRDTCRYQKPITTQHVSISEANHNTTRVNVTTKLETLFYKRGAFSHNNP</sequence>
<dbReference type="AlphaFoldDB" id="A0A5N5GXH4"/>
<reference evidence="2" key="2">
    <citation type="submission" date="2019-10" db="EMBL/GenBank/DDBJ databases">
        <title>A de novo genome assembly of a pear dwarfing rootstock.</title>
        <authorList>
            <person name="Wang F."/>
            <person name="Wang J."/>
            <person name="Li S."/>
            <person name="Zhang Y."/>
            <person name="Fang M."/>
            <person name="Ma L."/>
            <person name="Zhao Y."/>
            <person name="Jiang S."/>
        </authorList>
    </citation>
    <scope>NUCLEOTIDE SEQUENCE [LARGE SCALE GENOMIC DNA]</scope>
</reference>
<dbReference type="EMBL" id="SMOL01000401">
    <property type="protein sequence ID" value="KAB2618621.1"/>
    <property type="molecule type" value="Genomic_DNA"/>
</dbReference>
<proteinExistence type="predicted"/>
<organism evidence="1 2">
    <name type="scientific">Pyrus ussuriensis x Pyrus communis</name>
    <dbReference type="NCBI Taxonomy" id="2448454"/>
    <lineage>
        <taxon>Eukaryota</taxon>
        <taxon>Viridiplantae</taxon>
        <taxon>Streptophyta</taxon>
        <taxon>Embryophyta</taxon>
        <taxon>Tracheophyta</taxon>
        <taxon>Spermatophyta</taxon>
        <taxon>Magnoliopsida</taxon>
        <taxon>eudicotyledons</taxon>
        <taxon>Gunneridae</taxon>
        <taxon>Pentapetalae</taxon>
        <taxon>rosids</taxon>
        <taxon>fabids</taxon>
        <taxon>Rosales</taxon>
        <taxon>Rosaceae</taxon>
        <taxon>Amygdaloideae</taxon>
        <taxon>Maleae</taxon>
        <taxon>Pyrus</taxon>
    </lineage>
</organism>
<evidence type="ECO:0000313" key="2">
    <source>
        <dbReference type="Proteomes" id="UP000327157"/>
    </source>
</evidence>